<dbReference type="InterPro" id="IPR019378">
    <property type="entry name" value="GDP-Fuc_O-FucTrfase"/>
</dbReference>
<dbReference type="GO" id="GO:0016740">
    <property type="term" value="F:transferase activity"/>
    <property type="evidence" value="ECO:0007669"/>
    <property type="project" value="UniProtKB-KW"/>
</dbReference>
<dbReference type="EMBL" id="HBHX01000953">
    <property type="protein sequence ID" value="CAE0096892.1"/>
    <property type="molecule type" value="Transcribed_RNA"/>
</dbReference>
<dbReference type="Gene3D" id="3.40.50.11350">
    <property type="match status" value="1"/>
</dbReference>
<evidence type="ECO:0000256" key="1">
    <source>
        <dbReference type="ARBA" id="ARBA00022679"/>
    </source>
</evidence>
<sequence>MLKRLPLSQRREAFTALSQKWYKRKAISRMRRTAREFSEVEGPAADDLIAMRNASRKYNFRYWLARRGPARPQPLPDTGRYLSYEPWPGGHNNIRMSLEMAAALAFALNRTLVWSPQRMMYLRGKGGLGQYFDIADLRAGVPIISYDKFAEKLGLQSGKPFNDIRQKSNVHVVDKEQWSGRIASGVVICVPRCPRLSDGSSSFAAFQKYRGTLHEVDTASSPYETAHVLHFGPVLLGNFYNFIWAPPRRAPQIKRFVRDHIHFRELAFERAERIIAALGGHFAFSCMHVRRNDFQFKEMWLSAEQITANSAKVFEPKEQLYIATDERSDSKSAGRPNFDPDLLRVNDHSWFAPLSAVYRTRFLGDFAGELSDTLHSLLGCIEQLVCSRSRVFVGTYKSTFTSYIHRLRGYMRDVDQKQFLYTHARYPEDYTDDKGGVGLARKGPTWSAIGGGQPFWGREFLEAWEETEVSMW</sequence>
<dbReference type="PANTHER" id="PTHR31469:SF8">
    <property type="entry name" value="OS07G0641000 PROTEIN"/>
    <property type="match status" value="1"/>
</dbReference>
<accession>A0A7S3EPM3</accession>
<name>A0A7S3EPM3_9EUKA</name>
<dbReference type="CDD" id="cd11296">
    <property type="entry name" value="O-FucT_like"/>
    <property type="match status" value="1"/>
</dbReference>
<organism evidence="4">
    <name type="scientific">Haptolina ericina</name>
    <dbReference type="NCBI Taxonomy" id="156174"/>
    <lineage>
        <taxon>Eukaryota</taxon>
        <taxon>Haptista</taxon>
        <taxon>Haptophyta</taxon>
        <taxon>Prymnesiophyceae</taxon>
        <taxon>Prymnesiales</taxon>
        <taxon>Prymnesiaceae</taxon>
        <taxon>Haptolina</taxon>
    </lineage>
</organism>
<protein>
    <recommendedName>
        <fullName evidence="5">O-fucosyltransferase family protein</fullName>
    </recommendedName>
</protein>
<keyword evidence="1" id="KW-0808">Transferase</keyword>
<dbReference type="PANTHER" id="PTHR31469">
    <property type="entry name" value="OS07G0633600 PROTEIN"/>
    <property type="match status" value="1"/>
</dbReference>
<keyword evidence="3" id="KW-0119">Carbohydrate metabolism</keyword>
<evidence type="ECO:0000313" key="4">
    <source>
        <dbReference type="EMBL" id="CAE0096892.1"/>
    </source>
</evidence>
<dbReference type="Pfam" id="PF10250">
    <property type="entry name" value="O-FucT"/>
    <property type="match status" value="1"/>
</dbReference>
<dbReference type="AlphaFoldDB" id="A0A7S3EPM3"/>
<evidence type="ECO:0000256" key="2">
    <source>
        <dbReference type="ARBA" id="ARBA00023253"/>
    </source>
</evidence>
<dbReference type="GO" id="GO:0006004">
    <property type="term" value="P:fucose metabolic process"/>
    <property type="evidence" value="ECO:0007669"/>
    <property type="project" value="UniProtKB-KW"/>
</dbReference>
<evidence type="ECO:0008006" key="5">
    <source>
        <dbReference type="Google" id="ProtNLM"/>
    </source>
</evidence>
<proteinExistence type="predicted"/>
<evidence type="ECO:0000256" key="3">
    <source>
        <dbReference type="ARBA" id="ARBA00023277"/>
    </source>
</evidence>
<reference evidence="4" key="1">
    <citation type="submission" date="2021-01" db="EMBL/GenBank/DDBJ databases">
        <authorList>
            <person name="Corre E."/>
            <person name="Pelletier E."/>
            <person name="Niang G."/>
            <person name="Scheremetjew M."/>
            <person name="Finn R."/>
            <person name="Kale V."/>
            <person name="Holt S."/>
            <person name="Cochrane G."/>
            <person name="Meng A."/>
            <person name="Brown T."/>
            <person name="Cohen L."/>
        </authorList>
    </citation>
    <scope>NUCLEOTIDE SEQUENCE</scope>
    <source>
        <strain evidence="4">CCMP281</strain>
    </source>
</reference>
<gene>
    <name evidence="4" type="ORF">HERI1096_LOCUS556</name>
</gene>
<keyword evidence="2" id="KW-0294">Fucose metabolism</keyword>